<dbReference type="PANTHER" id="PTHR42781">
    <property type="entry name" value="SPERMIDINE/PUTRESCINE IMPORT ATP-BINDING PROTEIN POTA"/>
    <property type="match status" value="1"/>
</dbReference>
<dbReference type="InterPro" id="IPR013611">
    <property type="entry name" value="Transp-assoc_OB_typ2"/>
</dbReference>
<dbReference type="EMBL" id="JAHESD010000014">
    <property type="protein sequence ID" value="MBT1703372.1"/>
    <property type="molecule type" value="Genomic_DNA"/>
</dbReference>
<organism evidence="5 6">
    <name type="scientific">Chryseosolibacter indicus</name>
    <dbReference type="NCBI Taxonomy" id="2782351"/>
    <lineage>
        <taxon>Bacteria</taxon>
        <taxon>Pseudomonadati</taxon>
        <taxon>Bacteroidota</taxon>
        <taxon>Cytophagia</taxon>
        <taxon>Cytophagales</taxon>
        <taxon>Chryseotaleaceae</taxon>
        <taxon>Chryseosolibacter</taxon>
    </lineage>
</organism>
<evidence type="ECO:0000256" key="1">
    <source>
        <dbReference type="ARBA" id="ARBA00022448"/>
    </source>
</evidence>
<evidence type="ECO:0000256" key="2">
    <source>
        <dbReference type="ARBA" id="ARBA00022741"/>
    </source>
</evidence>
<keyword evidence="1" id="KW-0813">Transport</keyword>
<dbReference type="PANTHER" id="PTHR42781:SF4">
    <property type="entry name" value="SPERMIDINE_PUTRESCINE IMPORT ATP-BINDING PROTEIN POTA"/>
    <property type="match status" value="1"/>
</dbReference>
<evidence type="ECO:0000313" key="5">
    <source>
        <dbReference type="EMBL" id="MBT1703372.1"/>
    </source>
</evidence>
<evidence type="ECO:0000256" key="3">
    <source>
        <dbReference type="ARBA" id="ARBA00022840"/>
    </source>
</evidence>
<dbReference type="GO" id="GO:0005524">
    <property type="term" value="F:ATP binding"/>
    <property type="evidence" value="ECO:0007669"/>
    <property type="project" value="UniProtKB-KW"/>
</dbReference>
<sequence length="325" mass="36191">MTLLQVTGISKKNETNAVLHDINFSQKKYEKIAIAGETGSGKSTLLKIIAGLEQPDDGEVLFEDKKVVGPFDKLVPGHADIAYLSQHFELPKFLRVEQVLTYANTLSDFQAAEIFEVCKIDHLLTRGTNQLSGGEKQRVALCKLLIASPKLLLLDEPFSHLDMVHKAVLKAVINDIGKRLKITCILVSHDPNDTLPWANKILVIKNGEIVQKGKPEKIYRQPVNEYVGGLFGTYNLIPPDIYKSFVSENNVSGKQLFVRPEDLKVVSKTRKTVIGVVDEVIFHGSYYDINIDVQGSTVIVRSSMCTHSSGDQVHLSLHSPDLWYL</sequence>
<accession>A0ABS5VRF5</accession>
<keyword evidence="3 5" id="KW-0067">ATP-binding</keyword>
<dbReference type="InterPro" id="IPR003439">
    <property type="entry name" value="ABC_transporter-like_ATP-bd"/>
</dbReference>
<proteinExistence type="predicted"/>
<dbReference type="InterPro" id="IPR027417">
    <property type="entry name" value="P-loop_NTPase"/>
</dbReference>
<dbReference type="SUPFAM" id="SSF52540">
    <property type="entry name" value="P-loop containing nucleoside triphosphate hydrolases"/>
    <property type="match status" value="1"/>
</dbReference>
<dbReference type="SMART" id="SM00382">
    <property type="entry name" value="AAA"/>
    <property type="match status" value="1"/>
</dbReference>
<dbReference type="Pfam" id="PF00005">
    <property type="entry name" value="ABC_tran"/>
    <property type="match status" value="1"/>
</dbReference>
<dbReference type="Gene3D" id="3.40.50.300">
    <property type="entry name" value="P-loop containing nucleotide triphosphate hydrolases"/>
    <property type="match status" value="1"/>
</dbReference>
<feature type="domain" description="ABC transporter" evidence="4">
    <location>
        <begin position="4"/>
        <end position="231"/>
    </location>
</feature>
<gene>
    <name evidence="5" type="ORF">KK060_08785</name>
</gene>
<dbReference type="InterPro" id="IPR017871">
    <property type="entry name" value="ABC_transporter-like_CS"/>
</dbReference>
<protein>
    <submittedName>
        <fullName evidence="5">ABC transporter ATP-binding protein</fullName>
    </submittedName>
</protein>
<dbReference type="InterPro" id="IPR050093">
    <property type="entry name" value="ABC_SmlMolc_Importer"/>
</dbReference>
<dbReference type="PROSITE" id="PS50893">
    <property type="entry name" value="ABC_TRANSPORTER_2"/>
    <property type="match status" value="1"/>
</dbReference>
<dbReference type="Proteomes" id="UP000772618">
    <property type="component" value="Unassembled WGS sequence"/>
</dbReference>
<evidence type="ECO:0000259" key="4">
    <source>
        <dbReference type="PROSITE" id="PS50893"/>
    </source>
</evidence>
<dbReference type="PROSITE" id="PS00211">
    <property type="entry name" value="ABC_TRANSPORTER_1"/>
    <property type="match status" value="1"/>
</dbReference>
<keyword evidence="2" id="KW-0547">Nucleotide-binding</keyword>
<dbReference type="RefSeq" id="WP_254153337.1">
    <property type="nucleotide sequence ID" value="NZ_JAHESD010000014.1"/>
</dbReference>
<reference evidence="5 6" key="1">
    <citation type="submission" date="2021-05" db="EMBL/GenBank/DDBJ databases">
        <title>A Polyphasic approach of four new species of the genus Ohtaekwangia: Ohtaekwangia histidinii sp. nov., Ohtaekwangia cretensis sp. nov., Ohtaekwangia indiensis sp. nov., Ohtaekwangia reichenbachii sp. nov. from diverse environment.</title>
        <authorList>
            <person name="Octaviana S."/>
        </authorList>
    </citation>
    <scope>NUCLEOTIDE SEQUENCE [LARGE SCALE GENOMIC DNA]</scope>
    <source>
        <strain evidence="5 6">PWU20</strain>
    </source>
</reference>
<dbReference type="SUPFAM" id="SSF50331">
    <property type="entry name" value="MOP-like"/>
    <property type="match status" value="1"/>
</dbReference>
<evidence type="ECO:0000313" key="6">
    <source>
        <dbReference type="Proteomes" id="UP000772618"/>
    </source>
</evidence>
<dbReference type="Pfam" id="PF08402">
    <property type="entry name" value="TOBE_2"/>
    <property type="match status" value="1"/>
</dbReference>
<name>A0ABS5VRF5_9BACT</name>
<dbReference type="InterPro" id="IPR008995">
    <property type="entry name" value="Mo/tungstate-bd_C_term_dom"/>
</dbReference>
<dbReference type="InterPro" id="IPR003593">
    <property type="entry name" value="AAA+_ATPase"/>
</dbReference>
<comment type="caution">
    <text evidence="5">The sequence shown here is derived from an EMBL/GenBank/DDBJ whole genome shotgun (WGS) entry which is preliminary data.</text>
</comment>
<keyword evidence="6" id="KW-1185">Reference proteome</keyword>